<name>A0A6G9YI70_9NOCA</name>
<proteinExistence type="predicted"/>
<dbReference type="Pfam" id="PF06013">
    <property type="entry name" value="WXG100"/>
    <property type="match status" value="1"/>
</dbReference>
<dbReference type="RefSeq" id="WP_167475302.1">
    <property type="nucleotide sequence ID" value="NZ_CP046172.1"/>
</dbReference>
<sequence>MTSLDVDPEALRRTSSRFDDAASTVAAALTKLRQTLDAGGECWGTDAAGQAFAKNYEQAAEAGLKSIDGLAGVFTKLGAAVVKVADGMQSRDAVNAAATNGLAT</sequence>
<evidence type="ECO:0000313" key="2">
    <source>
        <dbReference type="Proteomes" id="UP000503540"/>
    </source>
</evidence>
<reference evidence="1 2" key="1">
    <citation type="journal article" date="2019" name="ACS Chem. Biol.">
        <title>Identification and Mobilization of a Cryptic Antibiotic Biosynthesis Gene Locus from a Human-Pathogenic Nocardia Isolate.</title>
        <authorList>
            <person name="Herisse M."/>
            <person name="Ishida K."/>
            <person name="Porter J.L."/>
            <person name="Howden B."/>
            <person name="Hertweck C."/>
            <person name="Stinear T.P."/>
            <person name="Pidot S.J."/>
        </authorList>
    </citation>
    <scope>NUCLEOTIDE SEQUENCE [LARGE SCALE GENOMIC DNA]</scope>
    <source>
        <strain evidence="1 2">AUSMDU00012717</strain>
    </source>
</reference>
<dbReference type="AlphaFoldDB" id="A0A6G9YI70"/>
<dbReference type="Proteomes" id="UP000503540">
    <property type="component" value="Chromosome"/>
</dbReference>
<gene>
    <name evidence="1" type="ORF">F5544_23930</name>
</gene>
<dbReference type="EMBL" id="CP046172">
    <property type="protein sequence ID" value="QIS12643.1"/>
    <property type="molecule type" value="Genomic_DNA"/>
</dbReference>
<evidence type="ECO:0008006" key="3">
    <source>
        <dbReference type="Google" id="ProtNLM"/>
    </source>
</evidence>
<keyword evidence="2" id="KW-1185">Reference proteome</keyword>
<organism evidence="1 2">
    <name type="scientific">Nocardia arthritidis</name>
    <dbReference type="NCBI Taxonomy" id="228602"/>
    <lineage>
        <taxon>Bacteria</taxon>
        <taxon>Bacillati</taxon>
        <taxon>Actinomycetota</taxon>
        <taxon>Actinomycetes</taxon>
        <taxon>Mycobacteriales</taxon>
        <taxon>Nocardiaceae</taxon>
        <taxon>Nocardia</taxon>
    </lineage>
</organism>
<dbReference type="InterPro" id="IPR010310">
    <property type="entry name" value="T7SS_ESAT-6-like"/>
</dbReference>
<dbReference type="InterPro" id="IPR036689">
    <property type="entry name" value="ESAT-6-like_sf"/>
</dbReference>
<protein>
    <recommendedName>
        <fullName evidence="3">WXG100 family type VII secretion target</fullName>
    </recommendedName>
</protein>
<dbReference type="Gene3D" id="1.10.287.1060">
    <property type="entry name" value="ESAT-6-like"/>
    <property type="match status" value="1"/>
</dbReference>
<evidence type="ECO:0000313" key="1">
    <source>
        <dbReference type="EMBL" id="QIS12643.1"/>
    </source>
</evidence>
<dbReference type="KEGG" id="nah:F5544_23930"/>
<accession>A0A6G9YI70</accession>
<dbReference type="SUPFAM" id="SSF140453">
    <property type="entry name" value="EsxAB dimer-like"/>
    <property type="match status" value="1"/>
</dbReference>